<keyword evidence="1" id="KW-0472">Membrane</keyword>
<evidence type="ECO:0000313" key="2">
    <source>
        <dbReference type="EMBL" id="GJD97332.1"/>
    </source>
</evidence>
<reference evidence="2" key="1">
    <citation type="journal article" date="2021" name="Front. Microbiol.">
        <title>Comprehensive Comparative Genomics and Phenotyping of Methylobacterium Species.</title>
        <authorList>
            <person name="Alessa O."/>
            <person name="Ogura Y."/>
            <person name="Fujitani Y."/>
            <person name="Takami H."/>
            <person name="Hayashi T."/>
            <person name="Sahin N."/>
            <person name="Tani A."/>
        </authorList>
    </citation>
    <scope>NUCLEOTIDE SEQUENCE</scope>
    <source>
        <strain evidence="2">DSM 19015</strain>
    </source>
</reference>
<name>A0ABQ4S6C8_9HYPH</name>
<keyword evidence="1" id="KW-1133">Transmembrane helix</keyword>
<accession>A0ABQ4S6C8</accession>
<dbReference type="RefSeq" id="WP_238246406.1">
    <property type="nucleotide sequence ID" value="NZ_BPQP01000088.1"/>
</dbReference>
<comment type="caution">
    <text evidence="2">The sequence shown here is derived from an EMBL/GenBank/DDBJ whole genome shotgun (WGS) entry which is preliminary data.</text>
</comment>
<feature type="transmembrane region" description="Helical" evidence="1">
    <location>
        <begin position="18"/>
        <end position="38"/>
    </location>
</feature>
<gene>
    <name evidence="2" type="ORF">OCOJLMKI_4561</name>
</gene>
<organism evidence="2 3">
    <name type="scientific">Methylobacterium iners</name>
    <dbReference type="NCBI Taxonomy" id="418707"/>
    <lineage>
        <taxon>Bacteria</taxon>
        <taxon>Pseudomonadati</taxon>
        <taxon>Pseudomonadota</taxon>
        <taxon>Alphaproteobacteria</taxon>
        <taxon>Hyphomicrobiales</taxon>
        <taxon>Methylobacteriaceae</taxon>
        <taxon>Methylobacterium</taxon>
    </lineage>
</organism>
<dbReference type="EMBL" id="BPQP01000088">
    <property type="protein sequence ID" value="GJD97332.1"/>
    <property type="molecule type" value="Genomic_DNA"/>
</dbReference>
<sequence length="45" mass="5098">MHDINNHQERVRSSKTGYILAGLLALTLIAFFIYFVMIPAPLPPQ</sequence>
<reference evidence="2" key="2">
    <citation type="submission" date="2021-08" db="EMBL/GenBank/DDBJ databases">
        <authorList>
            <person name="Tani A."/>
            <person name="Ola A."/>
            <person name="Ogura Y."/>
            <person name="Katsura K."/>
            <person name="Hayashi T."/>
        </authorList>
    </citation>
    <scope>NUCLEOTIDE SEQUENCE</scope>
    <source>
        <strain evidence="2">DSM 19015</strain>
    </source>
</reference>
<dbReference type="Proteomes" id="UP001055125">
    <property type="component" value="Unassembled WGS sequence"/>
</dbReference>
<keyword evidence="3" id="KW-1185">Reference proteome</keyword>
<proteinExistence type="predicted"/>
<evidence type="ECO:0000313" key="3">
    <source>
        <dbReference type="Proteomes" id="UP001055125"/>
    </source>
</evidence>
<keyword evidence="1" id="KW-0812">Transmembrane</keyword>
<protein>
    <submittedName>
        <fullName evidence="2">Uncharacterized protein</fullName>
    </submittedName>
</protein>
<evidence type="ECO:0000256" key="1">
    <source>
        <dbReference type="SAM" id="Phobius"/>
    </source>
</evidence>